<protein>
    <recommendedName>
        <fullName evidence="5">Beta-lactamase</fullName>
    </recommendedName>
</protein>
<accession>A0ABP9YGB2</accession>
<name>A0ABP9YGB2_9FUNG</name>
<evidence type="ECO:0008006" key="5">
    <source>
        <dbReference type="Google" id="ProtNLM"/>
    </source>
</evidence>
<comment type="caution">
    <text evidence="3">The sequence shown here is derived from an EMBL/GenBank/DDBJ whole genome shotgun (WGS) entry which is preliminary data.</text>
</comment>
<evidence type="ECO:0000313" key="3">
    <source>
        <dbReference type="EMBL" id="GAA5805984.1"/>
    </source>
</evidence>
<dbReference type="InterPro" id="IPR011990">
    <property type="entry name" value="TPR-like_helical_dom_sf"/>
</dbReference>
<dbReference type="SUPFAM" id="SSF81901">
    <property type="entry name" value="HCP-like"/>
    <property type="match status" value="2"/>
</dbReference>
<evidence type="ECO:0000313" key="4">
    <source>
        <dbReference type="Proteomes" id="UP001476247"/>
    </source>
</evidence>
<dbReference type="InterPro" id="IPR006597">
    <property type="entry name" value="Sel1-like"/>
</dbReference>
<dbReference type="EMBL" id="BAABUJ010000054">
    <property type="protein sequence ID" value="GAA5805984.1"/>
    <property type="molecule type" value="Genomic_DNA"/>
</dbReference>
<gene>
    <name evidence="3" type="ORF">HPULCUR_011511</name>
</gene>
<evidence type="ECO:0000256" key="1">
    <source>
        <dbReference type="ARBA" id="ARBA00038101"/>
    </source>
</evidence>
<proteinExistence type="inferred from homology"/>
<keyword evidence="4" id="KW-1185">Reference proteome</keyword>
<dbReference type="PANTHER" id="PTHR11102:SF160">
    <property type="entry name" value="ERAD-ASSOCIATED E3 UBIQUITIN-PROTEIN LIGASE COMPONENT HRD3"/>
    <property type="match status" value="1"/>
</dbReference>
<organism evidence="3 4">
    <name type="scientific">Helicostylum pulchrum</name>
    <dbReference type="NCBI Taxonomy" id="562976"/>
    <lineage>
        <taxon>Eukaryota</taxon>
        <taxon>Fungi</taxon>
        <taxon>Fungi incertae sedis</taxon>
        <taxon>Mucoromycota</taxon>
        <taxon>Mucoromycotina</taxon>
        <taxon>Mucoromycetes</taxon>
        <taxon>Mucorales</taxon>
        <taxon>Mucorineae</taxon>
        <taxon>Mucoraceae</taxon>
        <taxon>Helicostylum</taxon>
    </lineage>
</organism>
<dbReference type="Pfam" id="PF08238">
    <property type="entry name" value="Sel1"/>
    <property type="match status" value="7"/>
</dbReference>
<dbReference type="InterPro" id="IPR050767">
    <property type="entry name" value="Sel1_AlgK"/>
</dbReference>
<feature type="region of interest" description="Disordered" evidence="2">
    <location>
        <begin position="450"/>
        <end position="472"/>
    </location>
</feature>
<dbReference type="SMART" id="SM00671">
    <property type="entry name" value="SEL1"/>
    <property type="match status" value="10"/>
</dbReference>
<dbReference type="Proteomes" id="UP001476247">
    <property type="component" value="Unassembled WGS sequence"/>
</dbReference>
<reference evidence="3 4" key="1">
    <citation type="submission" date="2024-04" db="EMBL/GenBank/DDBJ databases">
        <title>genome sequences of Mucor flavus KT1a and Helicostylum pulchrum KT1b strains isolation_sourced from the surface of a dry-aged beef.</title>
        <authorList>
            <person name="Toyotome T."/>
            <person name="Hosono M."/>
            <person name="Torimaru M."/>
            <person name="Fukuda K."/>
            <person name="Mikami N."/>
        </authorList>
    </citation>
    <scope>NUCLEOTIDE SEQUENCE [LARGE SCALE GENOMIC DNA]</scope>
    <source>
        <strain evidence="3 4">KT1b</strain>
    </source>
</reference>
<comment type="similarity">
    <text evidence="1">Belongs to the sel-1 family.</text>
</comment>
<evidence type="ECO:0000256" key="2">
    <source>
        <dbReference type="SAM" id="MobiDB-lite"/>
    </source>
</evidence>
<dbReference type="Gene3D" id="1.25.40.10">
    <property type="entry name" value="Tetratricopeptide repeat domain"/>
    <property type="match status" value="3"/>
</dbReference>
<sequence length="500" mass="57027">MANSHQQSGTYLFEKGKTYYNNQDYETALLYFVQAHKAGHVGSQICVAEIYYHGLGAETDYSTALFWYKLAGENGNVDAQRMVGVIYYDEKVGGIPDYQQAMEWLYKSAEKGDSEAHTLIGLMHFRGNGTTKNFKESFYTIGAIYLLGGYGVDRDFDLAETSLMRGVDKQTPSSIFGMGELYGFRCDSKQSWEEAFKWCMNAAEYNQCDAQHFLGEMHRNGFGCKKDYKLAMDWYKKAEENGYVEGIVSIGRMHHYGYGVPVNYIEAMRKYRKAGNRGSALNGVGLLYQSGLGVIQSHSTAILYFEKAANMGYHYGDVSNSLGDIYKKGYGRDVNLEAAFEYYSKSANLFYQDGMLNLGLMYMESLGTEVNRDLALYWLQRADLFGKEEAKKYIDKIAINSTQVTQIVHVEEDMQLSIREKRLQNAPLISIKELAIMMIRNKLKKAMNNKLKDSDEKVTAQDKKPEPKSFFHVEGEKEVKNLQFSFMSKEQRKESEPKIK</sequence>
<dbReference type="PANTHER" id="PTHR11102">
    <property type="entry name" value="SEL-1-LIKE PROTEIN"/>
    <property type="match status" value="1"/>
</dbReference>